<organism evidence="10 11">
    <name type="scientific">Myriangium duriaei CBS 260.36</name>
    <dbReference type="NCBI Taxonomy" id="1168546"/>
    <lineage>
        <taxon>Eukaryota</taxon>
        <taxon>Fungi</taxon>
        <taxon>Dikarya</taxon>
        <taxon>Ascomycota</taxon>
        <taxon>Pezizomycotina</taxon>
        <taxon>Dothideomycetes</taxon>
        <taxon>Dothideomycetidae</taxon>
        <taxon>Myriangiales</taxon>
        <taxon>Myriangiaceae</taxon>
        <taxon>Myriangium</taxon>
    </lineage>
</organism>
<comment type="caution">
    <text evidence="10">The sequence shown here is derived from an EMBL/GenBank/DDBJ whole genome shotgun (WGS) entry which is preliminary data.</text>
</comment>
<dbReference type="EMBL" id="ML996081">
    <property type="protein sequence ID" value="KAF2157715.1"/>
    <property type="molecule type" value="Genomic_DNA"/>
</dbReference>
<reference evidence="10" key="1">
    <citation type="journal article" date="2020" name="Stud. Mycol.">
        <title>101 Dothideomycetes genomes: a test case for predicting lifestyles and emergence of pathogens.</title>
        <authorList>
            <person name="Haridas S."/>
            <person name="Albert R."/>
            <person name="Binder M."/>
            <person name="Bloem J."/>
            <person name="Labutti K."/>
            <person name="Salamov A."/>
            <person name="Andreopoulos B."/>
            <person name="Baker S."/>
            <person name="Barry K."/>
            <person name="Bills G."/>
            <person name="Bluhm B."/>
            <person name="Cannon C."/>
            <person name="Castanera R."/>
            <person name="Culley D."/>
            <person name="Daum C."/>
            <person name="Ezra D."/>
            <person name="Gonzalez J."/>
            <person name="Henrissat B."/>
            <person name="Kuo A."/>
            <person name="Liang C."/>
            <person name="Lipzen A."/>
            <person name="Lutzoni F."/>
            <person name="Magnuson J."/>
            <person name="Mondo S."/>
            <person name="Nolan M."/>
            <person name="Ohm R."/>
            <person name="Pangilinan J."/>
            <person name="Park H.-J."/>
            <person name="Ramirez L."/>
            <person name="Alfaro M."/>
            <person name="Sun H."/>
            <person name="Tritt A."/>
            <person name="Yoshinaga Y."/>
            <person name="Zwiers L.-H."/>
            <person name="Turgeon B."/>
            <person name="Goodwin S."/>
            <person name="Spatafora J."/>
            <person name="Crous P."/>
            <person name="Grigoriev I."/>
        </authorList>
    </citation>
    <scope>NUCLEOTIDE SEQUENCE</scope>
    <source>
        <strain evidence="10">CBS 260.36</strain>
    </source>
</reference>
<feature type="region of interest" description="Disordered" evidence="9">
    <location>
        <begin position="1"/>
        <end position="56"/>
    </location>
</feature>
<feature type="coiled-coil region" evidence="8">
    <location>
        <begin position="135"/>
        <end position="162"/>
    </location>
</feature>
<keyword evidence="6 7" id="KW-0539">Nucleus</keyword>
<evidence type="ECO:0000256" key="9">
    <source>
        <dbReference type="SAM" id="MobiDB-lite"/>
    </source>
</evidence>
<evidence type="ECO:0000256" key="5">
    <source>
        <dbReference type="ARBA" id="ARBA00023163"/>
    </source>
</evidence>
<feature type="region of interest" description="Disordered" evidence="9">
    <location>
        <begin position="78"/>
        <end position="107"/>
    </location>
</feature>
<dbReference type="OrthoDB" id="5414694at2759"/>
<comment type="similarity">
    <text evidence="2 7">Belongs to the Mediator complex subunit 9 family.</text>
</comment>
<keyword evidence="4 7" id="KW-0010">Activator</keyword>
<name>A0A9P4JBR9_9PEZI</name>
<feature type="compositionally biased region" description="Low complexity" evidence="9">
    <location>
        <begin position="37"/>
        <end position="49"/>
    </location>
</feature>
<evidence type="ECO:0000256" key="7">
    <source>
        <dbReference type="RuleBase" id="RU364145"/>
    </source>
</evidence>
<dbReference type="Proteomes" id="UP000799439">
    <property type="component" value="Unassembled WGS sequence"/>
</dbReference>
<keyword evidence="11" id="KW-1185">Reference proteome</keyword>
<evidence type="ECO:0000256" key="1">
    <source>
        <dbReference type="ARBA" id="ARBA00004123"/>
    </source>
</evidence>
<dbReference type="GO" id="GO:0016592">
    <property type="term" value="C:mediator complex"/>
    <property type="evidence" value="ECO:0007669"/>
    <property type="project" value="InterPro"/>
</dbReference>
<proteinExistence type="inferred from homology"/>
<feature type="compositionally biased region" description="Polar residues" evidence="9">
    <location>
        <begin position="1"/>
        <end position="20"/>
    </location>
</feature>
<dbReference type="InterPro" id="IPR011425">
    <property type="entry name" value="Med9"/>
</dbReference>
<keyword evidence="8" id="KW-0175">Coiled coil</keyword>
<evidence type="ECO:0000256" key="4">
    <source>
        <dbReference type="ARBA" id="ARBA00023159"/>
    </source>
</evidence>
<evidence type="ECO:0000256" key="3">
    <source>
        <dbReference type="ARBA" id="ARBA00023015"/>
    </source>
</evidence>
<evidence type="ECO:0000313" key="11">
    <source>
        <dbReference type="Proteomes" id="UP000799439"/>
    </source>
</evidence>
<protein>
    <recommendedName>
        <fullName evidence="7">Mediator of RNA polymerase II transcription subunit 9</fullName>
    </recommendedName>
    <alternativeName>
        <fullName evidence="7">Mediator complex subunit 9</fullName>
    </alternativeName>
</protein>
<comment type="subunit">
    <text evidence="7">Component of the Mediator complex.</text>
</comment>
<comment type="subcellular location">
    <subcellularLocation>
        <location evidence="1 7">Nucleus</location>
    </subcellularLocation>
</comment>
<dbReference type="GO" id="GO:0003712">
    <property type="term" value="F:transcription coregulator activity"/>
    <property type="evidence" value="ECO:0007669"/>
    <property type="project" value="InterPro"/>
</dbReference>
<accession>A0A9P4JBR9</accession>
<evidence type="ECO:0000256" key="2">
    <source>
        <dbReference type="ARBA" id="ARBA00008089"/>
    </source>
</evidence>
<keyword evidence="5 7" id="KW-0804">Transcription</keyword>
<evidence type="ECO:0000313" key="10">
    <source>
        <dbReference type="EMBL" id="KAF2157715.1"/>
    </source>
</evidence>
<keyword evidence="3 7" id="KW-0805">Transcription regulation</keyword>
<sequence>MAQLSPVGSRTATPVLTSSGFLPPPAPSSDIARSPDTQAQTQASTQAQAHLPAPQSFDILPPLHALLARLEPGLENYTASPSAPLVTGVDPGHSNLPGSGTDGTGQPPLAYKDAPVAAGFLKARIRKTLAELKGLGDMDRSVDEQEIEIKALERRIALQRQVLVGLGREATDLIEQTTDKVAG</sequence>
<evidence type="ECO:0000256" key="6">
    <source>
        <dbReference type="ARBA" id="ARBA00023242"/>
    </source>
</evidence>
<comment type="function">
    <text evidence="7">Component of the Mediator complex, a coactivator involved in the regulated transcription of nearly all RNA polymerase II-dependent genes. Mediator functions as a bridge to convey information from gene-specific regulatory proteins to the basal RNA polymerase II transcription machinery. Mediator is recruited to promoters by direct interactions with regulatory proteins and serves as a scaffold for the assembly of a functional preinitiation complex with RNA polymerase II and the general transcription factors.</text>
</comment>
<gene>
    <name evidence="7" type="primary">MED9</name>
    <name evidence="10" type="ORF">K461DRAFT_290005</name>
</gene>
<dbReference type="AlphaFoldDB" id="A0A9P4JBR9"/>
<dbReference type="Pfam" id="PF07544">
    <property type="entry name" value="Med9"/>
    <property type="match status" value="1"/>
</dbReference>
<dbReference type="GO" id="GO:0006357">
    <property type="term" value="P:regulation of transcription by RNA polymerase II"/>
    <property type="evidence" value="ECO:0007669"/>
    <property type="project" value="InterPro"/>
</dbReference>
<evidence type="ECO:0000256" key="8">
    <source>
        <dbReference type="SAM" id="Coils"/>
    </source>
</evidence>